<dbReference type="InterPro" id="IPR001647">
    <property type="entry name" value="HTH_TetR"/>
</dbReference>
<comment type="caution">
    <text evidence="4">The sequence shown here is derived from an EMBL/GenBank/DDBJ whole genome shotgun (WGS) entry which is preliminary data.</text>
</comment>
<dbReference type="RefSeq" id="WP_165148092.1">
    <property type="nucleotide sequence ID" value="NZ_JAEHFQ010000009.1"/>
</dbReference>
<organism evidence="4 5">
    <name type="scientific">Paenibacillus polymyxa</name>
    <name type="common">Bacillus polymyxa</name>
    <dbReference type="NCBI Taxonomy" id="1406"/>
    <lineage>
        <taxon>Bacteria</taxon>
        <taxon>Bacillati</taxon>
        <taxon>Bacillota</taxon>
        <taxon>Bacilli</taxon>
        <taxon>Bacillales</taxon>
        <taxon>Paenibacillaceae</taxon>
        <taxon>Paenibacillus</taxon>
    </lineage>
</organism>
<evidence type="ECO:0000256" key="1">
    <source>
        <dbReference type="ARBA" id="ARBA00023125"/>
    </source>
</evidence>
<evidence type="ECO:0000313" key="4">
    <source>
        <dbReference type="EMBL" id="MBM0634719.1"/>
    </source>
</evidence>
<dbReference type="Gene3D" id="1.10.357.10">
    <property type="entry name" value="Tetracycline Repressor, domain 2"/>
    <property type="match status" value="1"/>
</dbReference>
<feature type="domain" description="HTH tetR-type" evidence="3">
    <location>
        <begin position="5"/>
        <end position="65"/>
    </location>
</feature>
<dbReference type="PROSITE" id="PS50977">
    <property type="entry name" value="HTH_TETR_2"/>
    <property type="match status" value="1"/>
</dbReference>
<protein>
    <submittedName>
        <fullName evidence="4">TetR/AcrR family transcriptional regulator</fullName>
    </submittedName>
</protein>
<reference evidence="4" key="1">
    <citation type="submission" date="2020-12" db="EMBL/GenBank/DDBJ databases">
        <title>Paenibacillus polymyxa LMG 27872: a double-edged sword.</title>
        <authorList>
            <person name="Langendries S."/>
            <person name="Garcia Mendez S."/>
            <person name="Beirinckx S."/>
            <person name="Viaene T."/>
            <person name="Baeyen S."/>
            <person name="Goeminne G."/>
            <person name="Willems A."/>
            <person name="Debode J."/>
            <person name="Goormachtig S."/>
        </authorList>
    </citation>
    <scope>NUCLEOTIDE SEQUENCE</scope>
    <source>
        <strain evidence="4">LMG 27872</strain>
    </source>
</reference>
<keyword evidence="1 2" id="KW-0238">DNA-binding</keyword>
<dbReference type="SUPFAM" id="SSF46689">
    <property type="entry name" value="Homeodomain-like"/>
    <property type="match status" value="1"/>
</dbReference>
<dbReference type="GO" id="GO:0003677">
    <property type="term" value="F:DNA binding"/>
    <property type="evidence" value="ECO:0007669"/>
    <property type="project" value="UniProtKB-UniRule"/>
</dbReference>
<name>A0A8I1LRF0_PAEPO</name>
<feature type="DNA-binding region" description="H-T-H motif" evidence="2">
    <location>
        <begin position="28"/>
        <end position="47"/>
    </location>
</feature>
<dbReference type="Proteomes" id="UP000650605">
    <property type="component" value="Unassembled WGS sequence"/>
</dbReference>
<sequence length="187" mass="22548">MPRIIVTEEQWIRKGIERFEQGGIDQLVVEKMAVSLGCSKSSFYWYFNNRSSYIRQIVETWKEQTTQQVIAASIIHAAADERIKELLTQMFGKTKRGDFLFYLRKLSLKDDSYRSLLDEVEQMRMEFMKELLIQKGMQAEKAFQRSWMLYHYYLGWYERHKQETLSDEAIQQHIHMIWTEWISNEPN</sequence>
<evidence type="ECO:0000256" key="2">
    <source>
        <dbReference type="PROSITE-ProRule" id="PRU00335"/>
    </source>
</evidence>
<dbReference type="EMBL" id="JAEHFQ010000009">
    <property type="protein sequence ID" value="MBM0634719.1"/>
    <property type="molecule type" value="Genomic_DNA"/>
</dbReference>
<evidence type="ECO:0000313" key="5">
    <source>
        <dbReference type="Proteomes" id="UP000650605"/>
    </source>
</evidence>
<dbReference type="AlphaFoldDB" id="A0A8I1LRF0"/>
<gene>
    <name evidence="4" type="ORF">JDW19_16530</name>
</gene>
<accession>A0A8I1LRF0</accession>
<dbReference type="InterPro" id="IPR009057">
    <property type="entry name" value="Homeodomain-like_sf"/>
</dbReference>
<proteinExistence type="predicted"/>
<evidence type="ECO:0000259" key="3">
    <source>
        <dbReference type="PROSITE" id="PS50977"/>
    </source>
</evidence>